<reference evidence="1 2" key="1">
    <citation type="submission" date="2018-09" db="EMBL/GenBank/DDBJ databases">
        <title>Genome comparison of Alicycliphilus sp. BQ1, a polyurethanolytic bacterium, with its closest phylogenetic relatives Alicycliphilus denitrificans BC and K601, unable to attack polyurethane.</title>
        <authorList>
            <person name="Loza-Tavera H."/>
            <person name="Lozano L."/>
            <person name="Cevallos M."/>
            <person name="Maya-Lucas O."/>
            <person name="Garcia-Mena J."/>
            <person name="Hernandez J."/>
        </authorList>
    </citation>
    <scope>NUCLEOTIDE SEQUENCE [LARGE SCALE GENOMIC DNA]</scope>
    <source>
        <strain evidence="1 2">BQ1</strain>
    </source>
</reference>
<gene>
    <name evidence="1" type="ORF">CE154_005350</name>
</gene>
<protein>
    <recommendedName>
        <fullName evidence="3">SCP2 domain-containing protein</fullName>
    </recommendedName>
</protein>
<accession>A0A420KH31</accession>
<evidence type="ECO:0000313" key="2">
    <source>
        <dbReference type="Proteomes" id="UP000216225"/>
    </source>
</evidence>
<sequence>MHTTDDDPIHGADDWLAHQGRWVNVTFLLRKGDAEYLITLRDGRVQRIAPGPHVMPCWTFALSAGDDAWERFWAAEPQPRFHDLMAMVRFKALRIEGDMTVFMRNLLYFKALVKQLGGQIHAR</sequence>
<evidence type="ECO:0000313" key="1">
    <source>
        <dbReference type="EMBL" id="RKJ99166.1"/>
    </source>
</evidence>
<comment type="caution">
    <text evidence="1">The sequence shown here is derived from an EMBL/GenBank/DDBJ whole genome shotgun (WGS) entry which is preliminary data.</text>
</comment>
<name>A0A420KH31_9BURK</name>
<proteinExistence type="predicted"/>
<dbReference type="Proteomes" id="UP000216225">
    <property type="component" value="Unassembled WGS sequence"/>
</dbReference>
<dbReference type="RefSeq" id="WP_094435803.1">
    <property type="nucleotide sequence ID" value="NZ_NKDB02000001.1"/>
</dbReference>
<organism evidence="1 2">
    <name type="scientific">Alicycliphilus denitrificans</name>
    <dbReference type="NCBI Taxonomy" id="179636"/>
    <lineage>
        <taxon>Bacteria</taxon>
        <taxon>Pseudomonadati</taxon>
        <taxon>Pseudomonadota</taxon>
        <taxon>Betaproteobacteria</taxon>
        <taxon>Burkholderiales</taxon>
        <taxon>Comamonadaceae</taxon>
        <taxon>Alicycliphilus</taxon>
    </lineage>
</organism>
<dbReference type="EMBL" id="NKDB02000001">
    <property type="protein sequence ID" value="RKJ99166.1"/>
    <property type="molecule type" value="Genomic_DNA"/>
</dbReference>
<evidence type="ECO:0008006" key="3">
    <source>
        <dbReference type="Google" id="ProtNLM"/>
    </source>
</evidence>
<dbReference type="AlphaFoldDB" id="A0A420KH31"/>